<evidence type="ECO:0000313" key="4">
    <source>
        <dbReference type="Proteomes" id="UP000217790"/>
    </source>
</evidence>
<dbReference type="InParanoid" id="A0A2H3DZK5"/>
<reference evidence="4" key="1">
    <citation type="journal article" date="2017" name="Nat. Ecol. Evol.">
        <title>Genome expansion and lineage-specific genetic innovations in the forest pathogenic fungi Armillaria.</title>
        <authorList>
            <person name="Sipos G."/>
            <person name="Prasanna A.N."/>
            <person name="Walter M.C."/>
            <person name="O'Connor E."/>
            <person name="Balint B."/>
            <person name="Krizsan K."/>
            <person name="Kiss B."/>
            <person name="Hess J."/>
            <person name="Varga T."/>
            <person name="Slot J."/>
            <person name="Riley R."/>
            <person name="Boka B."/>
            <person name="Rigling D."/>
            <person name="Barry K."/>
            <person name="Lee J."/>
            <person name="Mihaltcheva S."/>
            <person name="LaButti K."/>
            <person name="Lipzen A."/>
            <person name="Waldron R."/>
            <person name="Moloney N.M."/>
            <person name="Sperisen C."/>
            <person name="Kredics L."/>
            <person name="Vagvoelgyi C."/>
            <person name="Patrignani A."/>
            <person name="Fitzpatrick D."/>
            <person name="Nagy I."/>
            <person name="Doyle S."/>
            <person name="Anderson J.B."/>
            <person name="Grigoriev I.V."/>
            <person name="Gueldener U."/>
            <person name="Muensterkoetter M."/>
            <person name="Nagy L.G."/>
        </authorList>
    </citation>
    <scope>NUCLEOTIDE SEQUENCE [LARGE SCALE GENOMIC DNA]</scope>
    <source>
        <strain evidence="4">Ar21-2</strain>
    </source>
</reference>
<dbReference type="STRING" id="47427.A0A2H3DZK5"/>
<dbReference type="InterPro" id="IPR016163">
    <property type="entry name" value="Ald_DH_C"/>
</dbReference>
<proteinExistence type="inferred from homology"/>
<dbReference type="PANTHER" id="PTHR11699">
    <property type="entry name" value="ALDEHYDE DEHYDROGENASE-RELATED"/>
    <property type="match status" value="1"/>
</dbReference>
<accession>A0A2H3DZK5</accession>
<dbReference type="Gene3D" id="3.40.309.10">
    <property type="entry name" value="Aldehyde Dehydrogenase, Chain A, domain 2"/>
    <property type="match status" value="1"/>
</dbReference>
<name>A0A2H3DZK5_ARMGA</name>
<dbReference type="EMBL" id="KZ293654">
    <property type="protein sequence ID" value="PBK94527.1"/>
    <property type="molecule type" value="Genomic_DNA"/>
</dbReference>
<comment type="similarity">
    <text evidence="1">Belongs to the aldehyde dehydrogenase family.</text>
</comment>
<evidence type="ECO:0000313" key="3">
    <source>
        <dbReference type="EMBL" id="PBK94527.1"/>
    </source>
</evidence>
<dbReference type="GO" id="GO:0016620">
    <property type="term" value="F:oxidoreductase activity, acting on the aldehyde or oxo group of donors, NAD or NADP as acceptor"/>
    <property type="evidence" value="ECO:0007669"/>
    <property type="project" value="InterPro"/>
</dbReference>
<dbReference type="InterPro" id="IPR015590">
    <property type="entry name" value="Aldehyde_DH_dom"/>
</dbReference>
<dbReference type="Proteomes" id="UP000217790">
    <property type="component" value="Unassembled WGS sequence"/>
</dbReference>
<evidence type="ECO:0000256" key="1">
    <source>
        <dbReference type="ARBA" id="ARBA00009986"/>
    </source>
</evidence>
<dbReference type="Pfam" id="PF00171">
    <property type="entry name" value="Aldedh"/>
    <property type="match status" value="1"/>
</dbReference>
<dbReference type="OrthoDB" id="310895at2759"/>
<dbReference type="SUPFAM" id="SSF53720">
    <property type="entry name" value="ALDH-like"/>
    <property type="match status" value="1"/>
</dbReference>
<keyword evidence="4" id="KW-1185">Reference proteome</keyword>
<organism evidence="3 4">
    <name type="scientific">Armillaria gallica</name>
    <name type="common">Bulbous honey fungus</name>
    <name type="synonym">Armillaria bulbosa</name>
    <dbReference type="NCBI Taxonomy" id="47427"/>
    <lineage>
        <taxon>Eukaryota</taxon>
        <taxon>Fungi</taxon>
        <taxon>Dikarya</taxon>
        <taxon>Basidiomycota</taxon>
        <taxon>Agaricomycotina</taxon>
        <taxon>Agaricomycetes</taxon>
        <taxon>Agaricomycetidae</taxon>
        <taxon>Agaricales</taxon>
        <taxon>Marasmiineae</taxon>
        <taxon>Physalacriaceae</taxon>
        <taxon>Armillaria</taxon>
    </lineage>
</organism>
<sequence length="294" mass="32703">MAVHIRIHMSLSERVQMFGIDIKAEQEFQVETVEANATYFMAGAVYYGGHHFTARYIDRQQNVWDNDGIDSDLSHACDGLQMLVKSSVLELSEKTAATSPFDESLANSITPTLVISTGEPDAEAFQIDDPSLRPTISEVVTRFARLCNSLTKPQLREPGPYAAGIFQCYRRIKNTLTVMLPLPISKFPESTVIADPTLRVFYTLTPQQHQDTDASTSYGQKLTYRGQSLFTVHAREEGAQFHVGGEKHESAKKGYFIQLTVFTGAKSMRAIQEEIFGPVAALIKFKTEEGGQIP</sequence>
<dbReference type="AlphaFoldDB" id="A0A2H3DZK5"/>
<protein>
    <submittedName>
        <fullName evidence="3">Aldedh-domain-containing protein</fullName>
    </submittedName>
</protein>
<dbReference type="InterPro" id="IPR016161">
    <property type="entry name" value="Ald_DH/histidinol_DH"/>
</dbReference>
<feature type="domain" description="Aldehyde dehydrogenase" evidence="2">
    <location>
        <begin position="233"/>
        <end position="289"/>
    </location>
</feature>
<evidence type="ECO:0000259" key="2">
    <source>
        <dbReference type="Pfam" id="PF00171"/>
    </source>
</evidence>
<gene>
    <name evidence="3" type="ORF">ARMGADRAFT_1029601</name>
</gene>